<dbReference type="InterPro" id="IPR036388">
    <property type="entry name" value="WH-like_DNA-bd_sf"/>
</dbReference>
<dbReference type="RefSeq" id="WP_346750335.1">
    <property type="nucleotide sequence ID" value="NZ_JAUJEA010000001.1"/>
</dbReference>
<dbReference type="InterPro" id="IPR036390">
    <property type="entry name" value="WH_DNA-bd_sf"/>
</dbReference>
<reference evidence="2" key="1">
    <citation type="submission" date="2023-06" db="EMBL/GenBank/DDBJ databases">
        <title>Genomic of Parafulvivirga corallium.</title>
        <authorList>
            <person name="Wang G."/>
        </authorList>
    </citation>
    <scope>NUCLEOTIDE SEQUENCE</scope>
    <source>
        <strain evidence="2">BMA10</strain>
    </source>
</reference>
<dbReference type="PANTHER" id="PTHR43736:SF4">
    <property type="entry name" value="SLR1690 PROTEIN"/>
    <property type="match status" value="1"/>
</dbReference>
<sequence length="231" mass="27110">MSQFYTQEDLLHVAVDCAVFGYDTSDGQLKVLLFKRKVKPLSNRWSLVGSFVQKNEDLRDAAIRVLHDFTGLEDVFLKQLRCYGKVKRDPGGRVISILYWSLIKLEEQKQHVVNSHGAKWYNIDDVPKLVLDHNDMIREVLLKIRRIAMTAPIGKELLPEFFTIPQLLQLYQAIYQRELDDRNFRKKILSTSLLIKQNHKDKSSSKKGAFYYKFDHNKYSELLDKGYHIDF</sequence>
<dbReference type="SUPFAM" id="SSF46785">
    <property type="entry name" value="Winged helix' DNA-binding domain"/>
    <property type="match status" value="1"/>
</dbReference>
<gene>
    <name evidence="2" type="ORF">QQ008_03035</name>
</gene>
<dbReference type="Gene3D" id="3.90.79.10">
    <property type="entry name" value="Nucleoside Triphosphate Pyrophosphohydrolase"/>
    <property type="match status" value="1"/>
</dbReference>
<evidence type="ECO:0000259" key="1">
    <source>
        <dbReference type="PROSITE" id="PS51462"/>
    </source>
</evidence>
<protein>
    <submittedName>
        <fullName evidence="2">NUDIX domain-containing protein</fullName>
    </submittedName>
</protein>
<dbReference type="CDD" id="cd18873">
    <property type="entry name" value="NUDIX_NadM_like"/>
    <property type="match status" value="1"/>
</dbReference>
<dbReference type="InterPro" id="IPR000086">
    <property type="entry name" value="NUDIX_hydrolase_dom"/>
</dbReference>
<comment type="caution">
    <text evidence="2">The sequence shown here is derived from an EMBL/GenBank/DDBJ whole genome shotgun (WGS) entry which is preliminary data.</text>
</comment>
<dbReference type="SUPFAM" id="SSF55811">
    <property type="entry name" value="Nudix"/>
    <property type="match status" value="1"/>
</dbReference>
<dbReference type="Gene3D" id="1.10.10.10">
    <property type="entry name" value="Winged helix-like DNA-binding domain superfamily/Winged helix DNA-binding domain"/>
    <property type="match status" value="1"/>
</dbReference>
<dbReference type="Proteomes" id="UP001172082">
    <property type="component" value="Unassembled WGS sequence"/>
</dbReference>
<dbReference type="PROSITE" id="PS51462">
    <property type="entry name" value="NUDIX"/>
    <property type="match status" value="1"/>
</dbReference>
<evidence type="ECO:0000313" key="2">
    <source>
        <dbReference type="EMBL" id="MDN5200310.1"/>
    </source>
</evidence>
<dbReference type="EMBL" id="JAUJEA010000001">
    <property type="protein sequence ID" value="MDN5200310.1"/>
    <property type="molecule type" value="Genomic_DNA"/>
</dbReference>
<dbReference type="InterPro" id="IPR054105">
    <property type="entry name" value="WHD_NrtR"/>
</dbReference>
<accession>A0ABT8KL61</accession>
<evidence type="ECO:0000313" key="3">
    <source>
        <dbReference type="Proteomes" id="UP001172082"/>
    </source>
</evidence>
<organism evidence="2 3">
    <name type="scientific">Splendidivirga corallicola</name>
    <dbReference type="NCBI Taxonomy" id="3051826"/>
    <lineage>
        <taxon>Bacteria</taxon>
        <taxon>Pseudomonadati</taxon>
        <taxon>Bacteroidota</taxon>
        <taxon>Cytophagia</taxon>
        <taxon>Cytophagales</taxon>
        <taxon>Splendidivirgaceae</taxon>
        <taxon>Splendidivirga</taxon>
    </lineage>
</organism>
<dbReference type="Pfam" id="PF00293">
    <property type="entry name" value="NUDIX"/>
    <property type="match status" value="1"/>
</dbReference>
<dbReference type="Pfam" id="PF21906">
    <property type="entry name" value="WHD_NrtR"/>
    <property type="match status" value="1"/>
</dbReference>
<dbReference type="InterPro" id="IPR015797">
    <property type="entry name" value="NUDIX_hydrolase-like_dom_sf"/>
</dbReference>
<feature type="domain" description="Nudix hydrolase" evidence="1">
    <location>
        <begin position="10"/>
        <end position="143"/>
    </location>
</feature>
<name>A0ABT8KL61_9BACT</name>
<keyword evidence="3" id="KW-1185">Reference proteome</keyword>
<proteinExistence type="predicted"/>
<dbReference type="PANTHER" id="PTHR43736">
    <property type="entry name" value="ADP-RIBOSE PYROPHOSPHATASE"/>
    <property type="match status" value="1"/>
</dbReference>